<dbReference type="PANTHER" id="PTHR44324">
    <property type="entry name" value="WD40 REPEAT DOMAIN 95"/>
    <property type="match status" value="1"/>
</dbReference>
<reference evidence="2 3" key="1">
    <citation type="journal article" date="2020" name="Nature">
        <title>Six reference-quality genomes reveal evolution of bat adaptations.</title>
        <authorList>
            <person name="Jebb D."/>
            <person name="Huang Z."/>
            <person name="Pippel M."/>
            <person name="Hughes G.M."/>
            <person name="Lavrichenko K."/>
            <person name="Devanna P."/>
            <person name="Winkler S."/>
            <person name="Jermiin L.S."/>
            <person name="Skirmuntt E.C."/>
            <person name="Katzourakis A."/>
            <person name="Burkitt-Gray L."/>
            <person name="Ray D.A."/>
            <person name="Sullivan K.A.M."/>
            <person name="Roscito J.G."/>
            <person name="Kirilenko B.M."/>
            <person name="Davalos L.M."/>
            <person name="Corthals A.P."/>
            <person name="Power M.L."/>
            <person name="Jones G."/>
            <person name="Ransome R.D."/>
            <person name="Dechmann D.K.N."/>
            <person name="Locatelli A.G."/>
            <person name="Puechmaille S.J."/>
            <person name="Fedrigo O."/>
            <person name="Jarvis E.D."/>
            <person name="Hiller M."/>
            <person name="Vernes S.C."/>
            <person name="Myers E.W."/>
            <person name="Teeling E.C."/>
        </authorList>
    </citation>
    <scope>NUCLEOTIDE SEQUENCE [LARGE SCALE GENOMIC DNA]</scope>
    <source>
        <strain evidence="2">MRhiFer1</strain>
        <tissue evidence="2">Lung</tissue>
    </source>
</reference>
<accession>A0A7J7S7Q1</accession>
<proteinExistence type="predicted"/>
<dbReference type="SUPFAM" id="SSF50978">
    <property type="entry name" value="WD40 repeat-like"/>
    <property type="match status" value="1"/>
</dbReference>
<dbReference type="InterPro" id="IPR036322">
    <property type="entry name" value="WD40_repeat_dom_sf"/>
</dbReference>
<protein>
    <submittedName>
        <fullName evidence="2">Uncharacterized protein</fullName>
    </submittedName>
</protein>
<dbReference type="Gene3D" id="2.130.10.10">
    <property type="entry name" value="YVTN repeat-like/Quinoprotein amine dehydrogenase"/>
    <property type="match status" value="1"/>
</dbReference>
<dbReference type="PANTHER" id="PTHR44324:SF6">
    <property type="entry name" value="EF-HAND CALCIUM BINDING DOMAIN 8"/>
    <property type="match status" value="1"/>
</dbReference>
<dbReference type="Proteomes" id="UP000585614">
    <property type="component" value="Unassembled WGS sequence"/>
</dbReference>
<dbReference type="EMBL" id="JACAGC010000023">
    <property type="protein sequence ID" value="KAF6284480.1"/>
    <property type="molecule type" value="Genomic_DNA"/>
</dbReference>
<evidence type="ECO:0000256" key="1">
    <source>
        <dbReference type="ARBA" id="ARBA00022737"/>
    </source>
</evidence>
<evidence type="ECO:0000313" key="3">
    <source>
        <dbReference type="Proteomes" id="UP000585614"/>
    </source>
</evidence>
<dbReference type="AlphaFoldDB" id="A0A7J7S7Q1"/>
<dbReference type="InterPro" id="IPR015943">
    <property type="entry name" value="WD40/YVTN_repeat-like_dom_sf"/>
</dbReference>
<evidence type="ECO:0000313" key="2">
    <source>
        <dbReference type="EMBL" id="KAF6284480.1"/>
    </source>
</evidence>
<dbReference type="InterPro" id="IPR051242">
    <property type="entry name" value="WD-EF-hand_domain"/>
</dbReference>
<comment type="caution">
    <text evidence="2">The sequence shown here is derived from an EMBL/GenBank/DDBJ whole genome shotgun (WGS) entry which is preliminary data.</text>
</comment>
<sequence length="141" mass="14914">MPVFSVPGGVAGLAPALTGGGCPGEWGHSPVVEPQLSAPLQVVSGCLSGTVTVWDISMGKSMMEFSVTGDQHVELTATALEESEQCLLTGLRDGAVEMWNYSPGKCLLTFPHPDKLEVSGIVHMNKVFYTTGWSKGITYDV</sequence>
<keyword evidence="1" id="KW-0677">Repeat</keyword>
<organism evidence="2 3">
    <name type="scientific">Rhinolophus ferrumequinum</name>
    <name type="common">Greater horseshoe bat</name>
    <dbReference type="NCBI Taxonomy" id="59479"/>
    <lineage>
        <taxon>Eukaryota</taxon>
        <taxon>Metazoa</taxon>
        <taxon>Chordata</taxon>
        <taxon>Craniata</taxon>
        <taxon>Vertebrata</taxon>
        <taxon>Euteleostomi</taxon>
        <taxon>Mammalia</taxon>
        <taxon>Eutheria</taxon>
        <taxon>Laurasiatheria</taxon>
        <taxon>Chiroptera</taxon>
        <taxon>Yinpterochiroptera</taxon>
        <taxon>Rhinolophoidea</taxon>
        <taxon>Rhinolophidae</taxon>
        <taxon>Rhinolophinae</taxon>
        <taxon>Rhinolophus</taxon>
    </lineage>
</organism>
<gene>
    <name evidence="2" type="ORF">mRhiFer1_009240</name>
</gene>
<name>A0A7J7S7Q1_RHIFE</name>